<dbReference type="Gene3D" id="6.10.340.10">
    <property type="match status" value="1"/>
</dbReference>
<dbReference type="InterPro" id="IPR005467">
    <property type="entry name" value="His_kinase_dom"/>
</dbReference>
<keyword evidence="5 11" id="KW-0808">Transferase</keyword>
<dbReference type="CDD" id="cd06225">
    <property type="entry name" value="HAMP"/>
    <property type="match status" value="1"/>
</dbReference>
<sequence>MRWLRDLSIRIKWTVSLVIVVSIALLLSTLAGLLEQHGSAKAAMKTQISVLADVLGDASMTALKFGDNEVGDEVVSIVRREPDVVYAQIFDAQGESFATYKASKRVSDEMPITRDRNQAVFRGGFLHVFTKIGDRDAPLGAIYLRASMEELYASSMHRIRLAFVSLLICLGIAVLLGFFVQRAIVSPVLQLAKATKKVSREGDYSVRVHCNTGDELGVLCNGFNTMLEQIQQRDRELEKHRTHLEELVHERTGRLEAQTQELSDSNERLERSNQELDDFAYIVSHDLKEPLRGISRYSSFLAEDYGDKLDDAGHEKIETLQRLCLRQENLIDSLLHYSRVGRAEFAIGPTDLNEIVHQVTDMMHVTLEEQGVEVRVPRRLPTVKCDSVRIAEVYRNLMTNAVKYNDKPEKWVEIGFLQHGQEKTNLLKEDGFVFYVRDNGIGIREKHQESVFRIFKRLHARDKYGGGTGAGLTFVKKIVERHGGKIWLESTYGEGTTFYFTVEPGVVA</sequence>
<keyword evidence="12" id="KW-1185">Reference proteome</keyword>
<feature type="transmembrane region" description="Helical" evidence="8">
    <location>
        <begin position="161"/>
        <end position="180"/>
    </location>
</feature>
<dbReference type="InterPro" id="IPR003661">
    <property type="entry name" value="HisK_dim/P_dom"/>
</dbReference>
<dbReference type="Pfam" id="PF02518">
    <property type="entry name" value="HATPase_c"/>
    <property type="match status" value="1"/>
</dbReference>
<dbReference type="GO" id="GO:0000156">
    <property type="term" value="F:phosphorelay response regulator activity"/>
    <property type="evidence" value="ECO:0007669"/>
    <property type="project" value="TreeGrafter"/>
</dbReference>
<evidence type="ECO:0000259" key="9">
    <source>
        <dbReference type="PROSITE" id="PS50109"/>
    </source>
</evidence>
<dbReference type="SUPFAM" id="SSF55874">
    <property type="entry name" value="ATPase domain of HSP90 chaperone/DNA topoisomerase II/histidine kinase"/>
    <property type="match status" value="1"/>
</dbReference>
<keyword evidence="8" id="KW-1133">Transmembrane helix</keyword>
<dbReference type="PANTHER" id="PTHR42878">
    <property type="entry name" value="TWO-COMPONENT HISTIDINE KINASE"/>
    <property type="match status" value="1"/>
</dbReference>
<dbReference type="InterPro" id="IPR003594">
    <property type="entry name" value="HATPase_dom"/>
</dbReference>
<organism evidence="11 12">
    <name type="scientific">Stieleria maiorica</name>
    <dbReference type="NCBI Taxonomy" id="2795974"/>
    <lineage>
        <taxon>Bacteria</taxon>
        <taxon>Pseudomonadati</taxon>
        <taxon>Planctomycetota</taxon>
        <taxon>Planctomycetia</taxon>
        <taxon>Pirellulales</taxon>
        <taxon>Pirellulaceae</taxon>
        <taxon>Stieleria</taxon>
    </lineage>
</organism>
<keyword evidence="6" id="KW-0418">Kinase</keyword>
<feature type="coiled-coil region" evidence="7">
    <location>
        <begin position="227"/>
        <end position="275"/>
    </location>
</feature>
<dbReference type="Pfam" id="PF17152">
    <property type="entry name" value="CHASE8"/>
    <property type="match status" value="1"/>
</dbReference>
<dbReference type="InterPro" id="IPR036097">
    <property type="entry name" value="HisK_dim/P_sf"/>
</dbReference>
<dbReference type="SUPFAM" id="SSF47384">
    <property type="entry name" value="Homodimeric domain of signal transducing histidine kinase"/>
    <property type="match status" value="1"/>
</dbReference>
<dbReference type="RefSeq" id="WP_147869802.1">
    <property type="nucleotide sequence ID" value="NZ_CP036264.1"/>
</dbReference>
<dbReference type="SMART" id="SM00388">
    <property type="entry name" value="HisKA"/>
    <property type="match status" value="1"/>
</dbReference>
<evidence type="ECO:0000256" key="2">
    <source>
        <dbReference type="ARBA" id="ARBA00004370"/>
    </source>
</evidence>
<dbReference type="PRINTS" id="PR00344">
    <property type="entry name" value="BCTRLSENSOR"/>
</dbReference>
<keyword evidence="8" id="KW-0472">Membrane</keyword>
<evidence type="ECO:0000256" key="5">
    <source>
        <dbReference type="ARBA" id="ARBA00022679"/>
    </source>
</evidence>
<dbReference type="InterPro" id="IPR033417">
    <property type="entry name" value="CHASE8"/>
</dbReference>
<evidence type="ECO:0000313" key="12">
    <source>
        <dbReference type="Proteomes" id="UP000321353"/>
    </source>
</evidence>
<dbReference type="Gene3D" id="1.10.287.130">
    <property type="match status" value="1"/>
</dbReference>
<dbReference type="PROSITE" id="PS50109">
    <property type="entry name" value="HIS_KIN"/>
    <property type="match status" value="1"/>
</dbReference>
<dbReference type="InterPro" id="IPR036890">
    <property type="entry name" value="HATPase_C_sf"/>
</dbReference>
<dbReference type="Pfam" id="PF00672">
    <property type="entry name" value="HAMP"/>
    <property type="match status" value="1"/>
</dbReference>
<dbReference type="SMART" id="SM00387">
    <property type="entry name" value="HATPase_c"/>
    <property type="match status" value="1"/>
</dbReference>
<dbReference type="CDD" id="cd00082">
    <property type="entry name" value="HisKA"/>
    <property type="match status" value="1"/>
</dbReference>
<dbReference type="Proteomes" id="UP000321353">
    <property type="component" value="Chromosome"/>
</dbReference>
<proteinExistence type="predicted"/>
<evidence type="ECO:0000256" key="7">
    <source>
        <dbReference type="SAM" id="Coils"/>
    </source>
</evidence>
<dbReference type="GO" id="GO:0030295">
    <property type="term" value="F:protein kinase activator activity"/>
    <property type="evidence" value="ECO:0007669"/>
    <property type="project" value="TreeGrafter"/>
</dbReference>
<evidence type="ECO:0000313" key="11">
    <source>
        <dbReference type="EMBL" id="QEG00584.1"/>
    </source>
</evidence>
<comment type="subcellular location">
    <subcellularLocation>
        <location evidence="2">Membrane</location>
    </subcellularLocation>
</comment>
<reference evidence="11 12" key="1">
    <citation type="submission" date="2019-02" db="EMBL/GenBank/DDBJ databases">
        <title>Planctomycetal bacteria perform biofilm scaping via a novel small molecule.</title>
        <authorList>
            <person name="Jeske O."/>
            <person name="Boedeker C."/>
            <person name="Wiegand S."/>
            <person name="Breitling P."/>
            <person name="Kallscheuer N."/>
            <person name="Jogler M."/>
            <person name="Rohde M."/>
            <person name="Petersen J."/>
            <person name="Medema M.H."/>
            <person name="Surup F."/>
            <person name="Jogler C."/>
        </authorList>
    </citation>
    <scope>NUCLEOTIDE SEQUENCE [LARGE SCALE GENOMIC DNA]</scope>
    <source>
        <strain evidence="11 12">Mal15</strain>
    </source>
</reference>
<evidence type="ECO:0000256" key="3">
    <source>
        <dbReference type="ARBA" id="ARBA00012438"/>
    </source>
</evidence>
<dbReference type="GO" id="GO:0000155">
    <property type="term" value="F:phosphorelay sensor kinase activity"/>
    <property type="evidence" value="ECO:0007669"/>
    <property type="project" value="InterPro"/>
</dbReference>
<keyword evidence="4" id="KW-0597">Phosphoprotein</keyword>
<evidence type="ECO:0000256" key="1">
    <source>
        <dbReference type="ARBA" id="ARBA00000085"/>
    </source>
</evidence>
<evidence type="ECO:0000259" key="10">
    <source>
        <dbReference type="PROSITE" id="PS50885"/>
    </source>
</evidence>
<dbReference type="PANTHER" id="PTHR42878:SF15">
    <property type="entry name" value="BACTERIOPHYTOCHROME"/>
    <property type="match status" value="1"/>
</dbReference>
<dbReference type="PROSITE" id="PS50885">
    <property type="entry name" value="HAMP"/>
    <property type="match status" value="1"/>
</dbReference>
<evidence type="ECO:0000256" key="6">
    <source>
        <dbReference type="ARBA" id="ARBA00022777"/>
    </source>
</evidence>
<evidence type="ECO:0000256" key="8">
    <source>
        <dbReference type="SAM" id="Phobius"/>
    </source>
</evidence>
<name>A0A5B9MI55_9BACT</name>
<dbReference type="Gene3D" id="3.30.565.10">
    <property type="entry name" value="Histidine kinase-like ATPase, C-terminal domain"/>
    <property type="match status" value="1"/>
</dbReference>
<dbReference type="InterPro" id="IPR004358">
    <property type="entry name" value="Sig_transdc_His_kin-like_C"/>
</dbReference>
<dbReference type="InterPro" id="IPR050351">
    <property type="entry name" value="BphY/WalK/GraS-like"/>
</dbReference>
<keyword evidence="7" id="KW-0175">Coiled coil</keyword>
<gene>
    <name evidence="11" type="primary">cph1_9</name>
    <name evidence="11" type="ORF">Mal15_46550</name>
</gene>
<feature type="transmembrane region" description="Helical" evidence="8">
    <location>
        <begin position="13"/>
        <end position="34"/>
    </location>
</feature>
<comment type="catalytic activity">
    <reaction evidence="1">
        <text>ATP + protein L-histidine = ADP + protein N-phospho-L-histidine.</text>
        <dbReference type="EC" id="2.7.13.3"/>
    </reaction>
</comment>
<dbReference type="GO" id="GO:0007234">
    <property type="term" value="P:osmosensory signaling via phosphorelay pathway"/>
    <property type="evidence" value="ECO:0007669"/>
    <property type="project" value="TreeGrafter"/>
</dbReference>
<dbReference type="Pfam" id="PF00512">
    <property type="entry name" value="HisKA"/>
    <property type="match status" value="1"/>
</dbReference>
<dbReference type="EMBL" id="CP036264">
    <property type="protein sequence ID" value="QEG00584.1"/>
    <property type="molecule type" value="Genomic_DNA"/>
</dbReference>
<dbReference type="AlphaFoldDB" id="A0A5B9MI55"/>
<dbReference type="EC" id="2.7.13.3" evidence="3"/>
<dbReference type="FunFam" id="3.30.565.10:FF:000006">
    <property type="entry name" value="Sensor histidine kinase WalK"/>
    <property type="match status" value="1"/>
</dbReference>
<dbReference type="InterPro" id="IPR003660">
    <property type="entry name" value="HAMP_dom"/>
</dbReference>
<feature type="domain" description="HAMP" evidence="10">
    <location>
        <begin position="182"/>
        <end position="235"/>
    </location>
</feature>
<feature type="domain" description="Histidine kinase" evidence="9">
    <location>
        <begin position="282"/>
        <end position="506"/>
    </location>
</feature>
<dbReference type="SUPFAM" id="SSF158472">
    <property type="entry name" value="HAMP domain-like"/>
    <property type="match status" value="1"/>
</dbReference>
<evidence type="ECO:0000256" key="4">
    <source>
        <dbReference type="ARBA" id="ARBA00022553"/>
    </source>
</evidence>
<dbReference type="KEGG" id="smam:Mal15_46550"/>
<accession>A0A5B9MI55</accession>
<dbReference type="GO" id="GO:0016020">
    <property type="term" value="C:membrane"/>
    <property type="evidence" value="ECO:0007669"/>
    <property type="project" value="UniProtKB-SubCell"/>
</dbReference>
<keyword evidence="8" id="KW-0812">Transmembrane</keyword>
<protein>
    <recommendedName>
        <fullName evidence="3">histidine kinase</fullName>
        <ecNumber evidence="3">2.7.13.3</ecNumber>
    </recommendedName>
</protein>
<dbReference type="SMART" id="SM00304">
    <property type="entry name" value="HAMP"/>
    <property type="match status" value="1"/>
</dbReference>